<reference evidence="3 4" key="1">
    <citation type="submission" date="2024-07" db="EMBL/GenBank/DDBJ databases">
        <title>Section-level genome sequencing and comparative genomics of Aspergillus sections Usti and Cavernicolus.</title>
        <authorList>
            <consortium name="Lawrence Berkeley National Laboratory"/>
            <person name="Nybo J.L."/>
            <person name="Vesth T.C."/>
            <person name="Theobald S."/>
            <person name="Frisvad J.C."/>
            <person name="Larsen T.O."/>
            <person name="Kjaerboelling I."/>
            <person name="Rothschild-Mancinelli K."/>
            <person name="Lyhne E.K."/>
            <person name="Kogle M.E."/>
            <person name="Barry K."/>
            <person name="Clum A."/>
            <person name="Na H."/>
            <person name="Ledsgaard L."/>
            <person name="Lin J."/>
            <person name="Lipzen A."/>
            <person name="Kuo A."/>
            <person name="Riley R."/>
            <person name="Mondo S."/>
            <person name="Labutti K."/>
            <person name="Haridas S."/>
            <person name="Pangalinan J."/>
            <person name="Salamov A.A."/>
            <person name="Simmons B.A."/>
            <person name="Magnuson J.K."/>
            <person name="Chen J."/>
            <person name="Drula E."/>
            <person name="Henrissat B."/>
            <person name="Wiebenga A."/>
            <person name="Lubbers R.J."/>
            <person name="Gomes A.C."/>
            <person name="Makela M.R."/>
            <person name="Stajich J."/>
            <person name="Grigoriev I.V."/>
            <person name="Mortensen U.H."/>
            <person name="De Vries R.P."/>
            <person name="Baker S.E."/>
            <person name="Andersen M.R."/>
        </authorList>
    </citation>
    <scope>NUCLEOTIDE SEQUENCE [LARGE SCALE GENOMIC DNA]</scope>
    <source>
        <strain evidence="3 4">CBS 123904</strain>
    </source>
</reference>
<evidence type="ECO:0000256" key="2">
    <source>
        <dbReference type="SAM" id="Phobius"/>
    </source>
</evidence>
<organism evidence="3 4">
    <name type="scientific">Aspergillus pseudoustus</name>
    <dbReference type="NCBI Taxonomy" id="1810923"/>
    <lineage>
        <taxon>Eukaryota</taxon>
        <taxon>Fungi</taxon>
        <taxon>Dikarya</taxon>
        <taxon>Ascomycota</taxon>
        <taxon>Pezizomycotina</taxon>
        <taxon>Eurotiomycetes</taxon>
        <taxon>Eurotiomycetidae</taxon>
        <taxon>Eurotiales</taxon>
        <taxon>Aspergillaceae</taxon>
        <taxon>Aspergillus</taxon>
        <taxon>Aspergillus subgen. Nidulantes</taxon>
    </lineage>
</organism>
<evidence type="ECO:0000313" key="4">
    <source>
        <dbReference type="Proteomes" id="UP001610446"/>
    </source>
</evidence>
<proteinExistence type="predicted"/>
<comment type="caution">
    <text evidence="3">The sequence shown here is derived from an EMBL/GenBank/DDBJ whole genome shotgun (WGS) entry which is preliminary data.</text>
</comment>
<keyword evidence="2" id="KW-0812">Transmembrane</keyword>
<dbReference type="Proteomes" id="UP001610446">
    <property type="component" value="Unassembled WGS sequence"/>
</dbReference>
<keyword evidence="4" id="KW-1185">Reference proteome</keyword>
<protein>
    <submittedName>
        <fullName evidence="3">Uncharacterized protein</fullName>
    </submittedName>
</protein>
<gene>
    <name evidence="3" type="ORF">BJY01DRAFT_254924</name>
</gene>
<name>A0ABR4IPD6_9EURO</name>
<accession>A0ABR4IPD6</accession>
<evidence type="ECO:0000256" key="1">
    <source>
        <dbReference type="SAM" id="MobiDB-lite"/>
    </source>
</evidence>
<keyword evidence="2" id="KW-0472">Membrane</keyword>
<feature type="region of interest" description="Disordered" evidence="1">
    <location>
        <begin position="35"/>
        <end position="76"/>
    </location>
</feature>
<keyword evidence="2" id="KW-1133">Transmembrane helix</keyword>
<dbReference type="EMBL" id="JBFXLU010000326">
    <property type="protein sequence ID" value="KAL2829636.1"/>
    <property type="molecule type" value="Genomic_DNA"/>
</dbReference>
<evidence type="ECO:0000313" key="3">
    <source>
        <dbReference type="EMBL" id="KAL2829636.1"/>
    </source>
</evidence>
<sequence length="141" mass="15753">MGANSVTRTEQIPAEHRVVFQAALDDYKTLRTGSPTGITQEAPGQFLHSDRIDPSVAPHPRAPVTSSPPKWPTKYRRIPPYSPVNHTLDMSERPTGDGPMISFFLVTVFCGCTLISTYASMWRPTLGRFTHVFRYEIGGEF</sequence>
<feature type="transmembrane region" description="Helical" evidence="2">
    <location>
        <begin position="100"/>
        <end position="119"/>
    </location>
</feature>